<dbReference type="Proteomes" id="UP001500635">
    <property type="component" value="Unassembled WGS sequence"/>
</dbReference>
<dbReference type="InterPro" id="IPR024747">
    <property type="entry name" value="Pyridox_Oxase-rel"/>
</dbReference>
<reference evidence="2" key="1">
    <citation type="journal article" date="2019" name="Int. J. Syst. Evol. Microbiol.">
        <title>The Global Catalogue of Microorganisms (GCM) 10K type strain sequencing project: providing services to taxonomists for standard genome sequencing and annotation.</title>
        <authorList>
            <consortium name="The Broad Institute Genomics Platform"/>
            <consortium name="The Broad Institute Genome Sequencing Center for Infectious Disease"/>
            <person name="Wu L."/>
            <person name="Ma J."/>
        </authorList>
    </citation>
    <scope>NUCLEOTIDE SEQUENCE [LARGE SCALE GENOMIC DNA]</scope>
    <source>
        <strain evidence="2">JCM 17688</strain>
    </source>
</reference>
<dbReference type="Gene3D" id="2.30.110.10">
    <property type="entry name" value="Electron Transport, Fmn-binding Protein, Chain A"/>
    <property type="match status" value="1"/>
</dbReference>
<dbReference type="EMBL" id="BAABFR010000034">
    <property type="protein sequence ID" value="GAA4393664.1"/>
    <property type="molecule type" value="Genomic_DNA"/>
</dbReference>
<protein>
    <submittedName>
        <fullName evidence="1">Pyridoxamine 5'-phosphate oxidase family protein</fullName>
    </submittedName>
</protein>
<dbReference type="InterPro" id="IPR012349">
    <property type="entry name" value="Split_barrel_FMN-bd"/>
</dbReference>
<accession>A0ABP8JNK3</accession>
<gene>
    <name evidence="1" type="ORF">GCM10023147_24550</name>
</gene>
<keyword evidence="2" id="KW-1185">Reference proteome</keyword>
<dbReference type="Pfam" id="PF12900">
    <property type="entry name" value="Pyridox_ox_2"/>
    <property type="match status" value="1"/>
</dbReference>
<evidence type="ECO:0000313" key="1">
    <source>
        <dbReference type="EMBL" id="GAA4393664.1"/>
    </source>
</evidence>
<comment type="caution">
    <text evidence="1">The sequence shown here is derived from an EMBL/GenBank/DDBJ whole genome shotgun (WGS) entry which is preliminary data.</text>
</comment>
<proteinExistence type="predicted"/>
<organism evidence="1 2">
    <name type="scientific">Tsukamurella soli</name>
    <dbReference type="NCBI Taxonomy" id="644556"/>
    <lineage>
        <taxon>Bacteria</taxon>
        <taxon>Bacillati</taxon>
        <taxon>Actinomycetota</taxon>
        <taxon>Actinomycetes</taxon>
        <taxon>Mycobacteriales</taxon>
        <taxon>Tsukamurellaceae</taxon>
        <taxon>Tsukamurella</taxon>
    </lineage>
</organism>
<sequence>MLRERPITEMTESEVWETVRAHTRGRLVVVVDGEAEIFPVDYQATGDQVTFLTSPGTKLRALQANPAVVFEIDGADDLAQSAWSVVVRGTATHVRDDGALAAATVNGLATSLDFPKYEVVVITPTTASGRRFRLDSAHRDRIDDHP</sequence>
<evidence type="ECO:0000313" key="2">
    <source>
        <dbReference type="Proteomes" id="UP001500635"/>
    </source>
</evidence>
<name>A0ABP8JNK3_9ACTN</name>
<dbReference type="SUPFAM" id="SSF50475">
    <property type="entry name" value="FMN-binding split barrel"/>
    <property type="match status" value="1"/>
</dbReference>